<dbReference type="GO" id="GO:0005524">
    <property type="term" value="F:ATP binding"/>
    <property type="evidence" value="ECO:0007669"/>
    <property type="project" value="UniProtKB-KW"/>
</dbReference>
<keyword evidence="9" id="KW-1185">Reference proteome</keyword>
<evidence type="ECO:0000256" key="5">
    <source>
        <dbReference type="ARBA" id="ARBA00022777"/>
    </source>
</evidence>
<evidence type="ECO:0000256" key="4">
    <source>
        <dbReference type="ARBA" id="ARBA00022741"/>
    </source>
</evidence>
<protein>
    <recommendedName>
        <fullName evidence="1">non-specific serine/threonine protein kinase</fullName>
        <ecNumber evidence="1">2.7.11.1</ecNumber>
    </recommendedName>
</protein>
<dbReference type="Gene3D" id="1.10.510.10">
    <property type="entry name" value="Transferase(Phosphotransferase) domain 1"/>
    <property type="match status" value="1"/>
</dbReference>
<evidence type="ECO:0000313" key="8">
    <source>
        <dbReference type="EMBL" id="GII28931.1"/>
    </source>
</evidence>
<dbReference type="InterPro" id="IPR011009">
    <property type="entry name" value="Kinase-like_dom_sf"/>
</dbReference>
<evidence type="ECO:0000313" key="9">
    <source>
        <dbReference type="Proteomes" id="UP000650628"/>
    </source>
</evidence>
<organism evidence="8 9">
    <name type="scientific">Planotetraspora mira</name>
    <dbReference type="NCBI Taxonomy" id="58121"/>
    <lineage>
        <taxon>Bacteria</taxon>
        <taxon>Bacillati</taxon>
        <taxon>Actinomycetota</taxon>
        <taxon>Actinomycetes</taxon>
        <taxon>Streptosporangiales</taxon>
        <taxon>Streptosporangiaceae</taxon>
        <taxon>Planotetraspora</taxon>
    </lineage>
</organism>
<dbReference type="Proteomes" id="UP000650628">
    <property type="component" value="Unassembled WGS sequence"/>
</dbReference>
<keyword evidence="4" id="KW-0547">Nucleotide-binding</keyword>
<evidence type="ECO:0000256" key="3">
    <source>
        <dbReference type="ARBA" id="ARBA00022679"/>
    </source>
</evidence>
<feature type="domain" description="Protein kinase" evidence="7">
    <location>
        <begin position="12"/>
        <end position="244"/>
    </location>
</feature>
<dbReference type="GO" id="GO:0004674">
    <property type="term" value="F:protein serine/threonine kinase activity"/>
    <property type="evidence" value="ECO:0007669"/>
    <property type="project" value="UniProtKB-KW"/>
</dbReference>
<dbReference type="AlphaFoldDB" id="A0A8J3TN52"/>
<comment type="caution">
    <text evidence="8">The sequence shown here is derived from an EMBL/GenBank/DDBJ whole genome shotgun (WGS) entry which is preliminary data.</text>
</comment>
<evidence type="ECO:0000259" key="7">
    <source>
        <dbReference type="PROSITE" id="PS50011"/>
    </source>
</evidence>
<name>A0A8J3TN52_9ACTN</name>
<dbReference type="PROSITE" id="PS50011">
    <property type="entry name" value="PROTEIN_KINASE_DOM"/>
    <property type="match status" value="1"/>
</dbReference>
<evidence type="ECO:0000256" key="2">
    <source>
        <dbReference type="ARBA" id="ARBA00022527"/>
    </source>
</evidence>
<dbReference type="Pfam" id="PF00069">
    <property type="entry name" value="Pkinase"/>
    <property type="match status" value="1"/>
</dbReference>
<dbReference type="PANTHER" id="PTHR43289:SF6">
    <property type="entry name" value="SERINE_THREONINE-PROTEIN KINASE NEKL-3"/>
    <property type="match status" value="1"/>
</dbReference>
<accession>A0A8J3TN52</accession>
<proteinExistence type="predicted"/>
<dbReference type="EMBL" id="BOOO01000013">
    <property type="protein sequence ID" value="GII28931.1"/>
    <property type="molecule type" value="Genomic_DNA"/>
</dbReference>
<dbReference type="Gene3D" id="3.30.200.20">
    <property type="entry name" value="Phosphorylase Kinase, domain 1"/>
    <property type="match status" value="1"/>
</dbReference>
<evidence type="ECO:0000256" key="6">
    <source>
        <dbReference type="ARBA" id="ARBA00022840"/>
    </source>
</evidence>
<dbReference type="PANTHER" id="PTHR43289">
    <property type="entry name" value="MITOGEN-ACTIVATED PROTEIN KINASE KINASE KINASE 20-RELATED"/>
    <property type="match status" value="1"/>
</dbReference>
<dbReference type="EC" id="2.7.11.1" evidence="1"/>
<keyword evidence="6" id="KW-0067">ATP-binding</keyword>
<evidence type="ECO:0000256" key="1">
    <source>
        <dbReference type="ARBA" id="ARBA00012513"/>
    </source>
</evidence>
<gene>
    <name evidence="8" type="ORF">Pmi06nite_23730</name>
</gene>
<keyword evidence="3" id="KW-0808">Transferase</keyword>
<dbReference type="InterPro" id="IPR000719">
    <property type="entry name" value="Prot_kinase_dom"/>
</dbReference>
<sequence>MTVPGEWRVPGYAEVRALGSGDDGRVVLAVEETSGSHVAIRYLPEETRTEPGFAERFRADFRLLADLDDPHVARVHEYADGPHGAAVVMEPVNGASLRAVLREESPIAPRAALVLFKDSLLGLAAAHEAGVVHGDHKPEHVLVQGDGASKLVGFGLAVRTGTPAYLAPEVRAGKPASAASDMYAATAVLRECLTGRLPGGRRSHAASRQVPVPLRDLVERGLAGDPELRPPSAAMFVAELDEVASAACGAAWEQRGRRAVADLAAPLAPTFPLNRPPLDRPPGVLRTMAAAVRRNRFGKAPARHSRTD</sequence>
<keyword evidence="2" id="KW-0723">Serine/threonine-protein kinase</keyword>
<dbReference type="RefSeq" id="WP_203952942.1">
    <property type="nucleotide sequence ID" value="NZ_BOOO01000013.1"/>
</dbReference>
<keyword evidence="5" id="KW-0418">Kinase</keyword>
<dbReference type="SUPFAM" id="SSF56112">
    <property type="entry name" value="Protein kinase-like (PK-like)"/>
    <property type="match status" value="1"/>
</dbReference>
<dbReference type="CDD" id="cd14014">
    <property type="entry name" value="STKc_PknB_like"/>
    <property type="match status" value="1"/>
</dbReference>
<reference evidence="8 9" key="1">
    <citation type="submission" date="2021-01" db="EMBL/GenBank/DDBJ databases">
        <title>Whole genome shotgun sequence of Planotetraspora mira NBRC 15435.</title>
        <authorList>
            <person name="Komaki H."/>
            <person name="Tamura T."/>
        </authorList>
    </citation>
    <scope>NUCLEOTIDE SEQUENCE [LARGE SCALE GENOMIC DNA]</scope>
    <source>
        <strain evidence="8 9">NBRC 15435</strain>
    </source>
</reference>
<dbReference type="SMART" id="SM00220">
    <property type="entry name" value="S_TKc"/>
    <property type="match status" value="1"/>
</dbReference>